<keyword evidence="2" id="KW-1185">Reference proteome</keyword>
<gene>
    <name evidence="1" type="ORF">LTRI10_LOCUS45623</name>
</gene>
<evidence type="ECO:0008006" key="3">
    <source>
        <dbReference type="Google" id="ProtNLM"/>
    </source>
</evidence>
<evidence type="ECO:0000313" key="1">
    <source>
        <dbReference type="EMBL" id="CAL1405860.1"/>
    </source>
</evidence>
<organism evidence="1 2">
    <name type="scientific">Linum trigynum</name>
    <dbReference type="NCBI Taxonomy" id="586398"/>
    <lineage>
        <taxon>Eukaryota</taxon>
        <taxon>Viridiplantae</taxon>
        <taxon>Streptophyta</taxon>
        <taxon>Embryophyta</taxon>
        <taxon>Tracheophyta</taxon>
        <taxon>Spermatophyta</taxon>
        <taxon>Magnoliopsida</taxon>
        <taxon>eudicotyledons</taxon>
        <taxon>Gunneridae</taxon>
        <taxon>Pentapetalae</taxon>
        <taxon>rosids</taxon>
        <taxon>fabids</taxon>
        <taxon>Malpighiales</taxon>
        <taxon>Linaceae</taxon>
        <taxon>Linum</taxon>
    </lineage>
</organism>
<accession>A0AAV2G8H6</accession>
<name>A0AAV2G8H6_9ROSI</name>
<evidence type="ECO:0000313" key="2">
    <source>
        <dbReference type="Proteomes" id="UP001497516"/>
    </source>
</evidence>
<dbReference type="EMBL" id="OZ034821">
    <property type="protein sequence ID" value="CAL1405860.1"/>
    <property type="molecule type" value="Genomic_DNA"/>
</dbReference>
<proteinExistence type="predicted"/>
<reference evidence="1 2" key="1">
    <citation type="submission" date="2024-04" db="EMBL/GenBank/DDBJ databases">
        <authorList>
            <person name="Fracassetti M."/>
        </authorList>
    </citation>
    <scope>NUCLEOTIDE SEQUENCE [LARGE SCALE GENOMIC DNA]</scope>
</reference>
<protein>
    <recommendedName>
        <fullName evidence="3">Secreted protein</fullName>
    </recommendedName>
</protein>
<dbReference type="Proteomes" id="UP001497516">
    <property type="component" value="Chromosome 8"/>
</dbReference>
<sequence>MAAWLFATVLAAVAAVWKIWQLFQQVVWRPYVVTKRLRREGVRCRPHSFVSGSMEEVKRLQSMKCADFRLSFWARDFKISRDMRILRFGN</sequence>
<dbReference type="AlphaFoldDB" id="A0AAV2G8H6"/>